<organism evidence="3 4">
    <name type="scientific">Vanrija albida</name>
    <dbReference type="NCBI Taxonomy" id="181172"/>
    <lineage>
        <taxon>Eukaryota</taxon>
        <taxon>Fungi</taxon>
        <taxon>Dikarya</taxon>
        <taxon>Basidiomycota</taxon>
        <taxon>Agaricomycotina</taxon>
        <taxon>Tremellomycetes</taxon>
        <taxon>Trichosporonales</taxon>
        <taxon>Trichosporonaceae</taxon>
        <taxon>Vanrija</taxon>
    </lineage>
</organism>
<evidence type="ECO:0000313" key="3">
    <source>
        <dbReference type="EMBL" id="KAL1407371.1"/>
    </source>
</evidence>
<feature type="region of interest" description="Disordered" evidence="2">
    <location>
        <begin position="236"/>
        <end position="271"/>
    </location>
</feature>
<proteinExistence type="predicted"/>
<feature type="region of interest" description="Disordered" evidence="2">
    <location>
        <begin position="1"/>
        <end position="30"/>
    </location>
</feature>
<accession>A0ABR3PYK1</accession>
<comment type="caution">
    <text evidence="3">The sequence shown here is derived from an EMBL/GenBank/DDBJ whole genome shotgun (WGS) entry which is preliminary data.</text>
</comment>
<dbReference type="Proteomes" id="UP001565368">
    <property type="component" value="Unassembled WGS sequence"/>
</dbReference>
<evidence type="ECO:0000256" key="1">
    <source>
        <dbReference type="SAM" id="Coils"/>
    </source>
</evidence>
<name>A0ABR3PYK1_9TREE</name>
<sequence length="271" mass="29354">MSDTAASSAREPSSPATDEAGRAPSPPAQAEAGIAVAACLRAHPLATHYGITAHLPTPPPDDAALRVLDFASDVQRTQAATGEQRLAAARLSSRLVAADIHAEIVRELASSRAEAKEERRRAEEARKRAEEESKRAEEERVAARRFRDAYEARRLNALRVPNGEPWSPVLSLKAPGDPPVIVTSYRELETQSRQTLVALSVYYGLAEPQSEDAVSNLRLRAMVAQQLGVPMVDYPVPSETTSALPMPTTAATEGEPIAPVQTRSRRSRRPE</sequence>
<dbReference type="EMBL" id="JBBXJM010000005">
    <property type="protein sequence ID" value="KAL1407371.1"/>
    <property type="molecule type" value="Genomic_DNA"/>
</dbReference>
<reference evidence="3 4" key="1">
    <citation type="submission" date="2023-08" db="EMBL/GenBank/DDBJ databases">
        <title>Annotated Genome Sequence of Vanrija albida AlHP1.</title>
        <authorList>
            <person name="Herzog R."/>
        </authorList>
    </citation>
    <scope>NUCLEOTIDE SEQUENCE [LARGE SCALE GENOMIC DNA]</scope>
    <source>
        <strain evidence="3 4">AlHP1</strain>
    </source>
</reference>
<evidence type="ECO:0000313" key="4">
    <source>
        <dbReference type="Proteomes" id="UP001565368"/>
    </source>
</evidence>
<keyword evidence="1" id="KW-0175">Coiled coil</keyword>
<feature type="coiled-coil region" evidence="1">
    <location>
        <begin position="105"/>
        <end position="146"/>
    </location>
</feature>
<feature type="compositionally biased region" description="Low complexity" evidence="2">
    <location>
        <begin position="1"/>
        <end position="16"/>
    </location>
</feature>
<dbReference type="RefSeq" id="XP_069207315.1">
    <property type="nucleotide sequence ID" value="XM_069355244.1"/>
</dbReference>
<keyword evidence="4" id="KW-1185">Reference proteome</keyword>
<evidence type="ECO:0000256" key="2">
    <source>
        <dbReference type="SAM" id="MobiDB-lite"/>
    </source>
</evidence>
<gene>
    <name evidence="3" type="ORF">Q8F55_006793</name>
</gene>
<protein>
    <submittedName>
        <fullName evidence="3">Uncharacterized protein</fullName>
    </submittedName>
</protein>
<dbReference type="GeneID" id="95987836"/>